<gene>
    <name evidence="7" type="ORF">PMEA_00006364</name>
</gene>
<dbReference type="PROSITE" id="PS50237">
    <property type="entry name" value="HECT"/>
    <property type="match status" value="1"/>
</dbReference>
<sequence>MFSFDGQYKRRRAVSLGGASKKEGRSSLLQRVRARRKEREDKNYTTNCDATTVQSIFRGKRVRCQQYELQRISFDEAISSLEGSKDTPTADAIRNMLRKLLFFYSDSKDTQRLIWMCQFLLENRNTVQKLQTSDHQIWLHQIKCLLLICGRSLETSMRDSQPVPIQLPMLKVFTSDKPYYNPTDPARSRKDAAMVTVYLVRNGYFRYLRVLLNARVPSSLEPSTVSPTPMAAAIRDLVMNPLYFSSQSSSGEESAFTVNDRHAVFSAFISDILCPEMTKQIVCFLLPSIADQSARFCFSQLLETLLKLLTKADESGGANSKIAPTPWLLYGVLAFVKTHLGSTSALSLVKCYIQVLEILIVQLPHPVSRGSDDESDSNSEMETDSSQLSLEDLKEKCLDILNSDDHVKTLESLFARHKKKDYEKGVIRALCSICHFLGRLPRHRARLLHTLAQKQTIVKELWTYVQSVTVFTNTGKETLLLDLICCGIDLSTQEASAVTLMLSLMSILLSNGQRDSSMIFSDKEMKHMSSVLCDVVKGIIKIIYPYGSQAFTRQRLAALKSVGAKSALMKKDEFYPKEKWIKLLKDVSCLVRRLHSRDSRRQLCSEGHWLSHEVNIDPAQMRIDGFLNEGTVEGVLEPGLSTSTARNMAILQYIPFVVPFPDREKLLQRIVAKSRLDSQGEPHNFMMGPAIDVTVNRTYIYQHAFDQLTKDKAPNLRQKLRVRMINAQGLEEAGVDGGGISR</sequence>
<dbReference type="GO" id="GO:0061630">
    <property type="term" value="F:ubiquitin protein ligase activity"/>
    <property type="evidence" value="ECO:0007669"/>
    <property type="project" value="UniProtKB-EC"/>
</dbReference>
<evidence type="ECO:0000256" key="4">
    <source>
        <dbReference type="PROSITE-ProRule" id="PRU00104"/>
    </source>
</evidence>
<comment type="caution">
    <text evidence="7">The sequence shown here is derived from an EMBL/GenBank/DDBJ whole genome shotgun (WGS) entry which is preliminary data.</text>
</comment>
<dbReference type="Proteomes" id="UP001159428">
    <property type="component" value="Unassembled WGS sequence"/>
</dbReference>
<reference evidence="7 8" key="1">
    <citation type="submission" date="2022-05" db="EMBL/GenBank/DDBJ databases">
        <authorList>
            <consortium name="Genoscope - CEA"/>
            <person name="William W."/>
        </authorList>
    </citation>
    <scope>NUCLEOTIDE SEQUENCE [LARGE SCALE GENOMIC DNA]</scope>
</reference>
<protein>
    <recommendedName>
        <fullName evidence="2">HECT-type E3 ubiquitin transferase</fullName>
        <ecNumber evidence="2">2.3.2.26</ecNumber>
    </recommendedName>
</protein>
<feature type="region of interest" description="Disordered" evidence="5">
    <location>
        <begin position="368"/>
        <end position="388"/>
    </location>
</feature>
<comment type="catalytic activity">
    <reaction evidence="1">
        <text>S-ubiquitinyl-[E2 ubiquitin-conjugating enzyme]-L-cysteine + [acceptor protein]-L-lysine = [E2 ubiquitin-conjugating enzyme]-L-cysteine + N(6)-ubiquitinyl-[acceptor protein]-L-lysine.</text>
        <dbReference type="EC" id="2.3.2.26"/>
    </reaction>
</comment>
<evidence type="ECO:0000313" key="7">
    <source>
        <dbReference type="EMBL" id="CAH3116275.1"/>
    </source>
</evidence>
<evidence type="ECO:0000313" key="8">
    <source>
        <dbReference type="Proteomes" id="UP001159428"/>
    </source>
</evidence>
<evidence type="ECO:0000256" key="5">
    <source>
        <dbReference type="SAM" id="MobiDB-lite"/>
    </source>
</evidence>
<organism evidence="7 8">
    <name type="scientific">Pocillopora meandrina</name>
    <dbReference type="NCBI Taxonomy" id="46732"/>
    <lineage>
        <taxon>Eukaryota</taxon>
        <taxon>Metazoa</taxon>
        <taxon>Cnidaria</taxon>
        <taxon>Anthozoa</taxon>
        <taxon>Hexacorallia</taxon>
        <taxon>Scleractinia</taxon>
        <taxon>Astrocoeniina</taxon>
        <taxon>Pocilloporidae</taxon>
        <taxon>Pocillopora</taxon>
    </lineage>
</organism>
<accession>A0AAU9WJQ4</accession>
<proteinExistence type="predicted"/>
<evidence type="ECO:0000256" key="1">
    <source>
        <dbReference type="ARBA" id="ARBA00000885"/>
    </source>
</evidence>
<dbReference type="PANTHER" id="PTHR45700">
    <property type="entry name" value="UBIQUITIN-PROTEIN LIGASE E3C"/>
    <property type="match status" value="1"/>
</dbReference>
<keyword evidence="8" id="KW-1185">Reference proteome</keyword>
<dbReference type="EMBL" id="CALNXJ010000015">
    <property type="protein sequence ID" value="CAH3116275.1"/>
    <property type="molecule type" value="Genomic_DNA"/>
</dbReference>
<dbReference type="GO" id="GO:0006511">
    <property type="term" value="P:ubiquitin-dependent protein catabolic process"/>
    <property type="evidence" value="ECO:0007669"/>
    <property type="project" value="TreeGrafter"/>
</dbReference>
<evidence type="ECO:0000256" key="2">
    <source>
        <dbReference type="ARBA" id="ARBA00012485"/>
    </source>
</evidence>
<keyword evidence="4" id="KW-0833">Ubl conjugation pathway</keyword>
<comment type="caution">
    <text evidence="4">Lacks conserved residue(s) required for the propagation of feature annotation.</text>
</comment>
<evidence type="ECO:0000256" key="3">
    <source>
        <dbReference type="ARBA" id="ARBA00022679"/>
    </source>
</evidence>
<feature type="domain" description="HECT" evidence="6">
    <location>
        <begin position="712"/>
        <end position="742"/>
    </location>
</feature>
<dbReference type="InterPro" id="IPR044611">
    <property type="entry name" value="E3A/B/C-like"/>
</dbReference>
<dbReference type="GO" id="GO:0000209">
    <property type="term" value="P:protein polyubiquitination"/>
    <property type="evidence" value="ECO:0007669"/>
    <property type="project" value="InterPro"/>
</dbReference>
<dbReference type="PANTHER" id="PTHR45700:SF2">
    <property type="entry name" value="UBIQUITIN-PROTEIN LIGASE E3C"/>
    <property type="match status" value="1"/>
</dbReference>
<feature type="compositionally biased region" description="Acidic residues" evidence="5">
    <location>
        <begin position="373"/>
        <end position="383"/>
    </location>
</feature>
<evidence type="ECO:0000259" key="6">
    <source>
        <dbReference type="PROSITE" id="PS50237"/>
    </source>
</evidence>
<dbReference type="AlphaFoldDB" id="A0AAU9WJQ4"/>
<dbReference type="Gene3D" id="3.90.1750.10">
    <property type="entry name" value="Hect, E3 ligase catalytic domains"/>
    <property type="match status" value="1"/>
</dbReference>
<keyword evidence="3" id="KW-0808">Transferase</keyword>
<dbReference type="InterPro" id="IPR000569">
    <property type="entry name" value="HECT_dom"/>
</dbReference>
<dbReference type="EC" id="2.3.2.26" evidence="2"/>
<name>A0AAU9WJQ4_9CNID</name>